<feature type="signal peptide" evidence="8">
    <location>
        <begin position="1"/>
        <end position="20"/>
    </location>
</feature>
<dbReference type="Gene3D" id="3.40.190.10">
    <property type="entry name" value="Periplasmic binding protein-like II"/>
    <property type="match status" value="2"/>
</dbReference>
<dbReference type="AlphaFoldDB" id="I5AQH3"/>
<keyword evidence="3" id="KW-0813">Transport</keyword>
<reference evidence="10 11" key="2">
    <citation type="submission" date="2012-02" db="EMBL/GenBank/DDBJ databases">
        <title>Improved High-Quality Draft sequence of Eubacterium cellulosolvens 6.</title>
        <authorList>
            <consortium name="US DOE Joint Genome Institute"/>
            <person name="Lucas S."/>
            <person name="Han J."/>
            <person name="Lapidus A."/>
            <person name="Cheng J.-F."/>
            <person name="Goodwin L."/>
            <person name="Pitluck S."/>
            <person name="Peters L."/>
            <person name="Mikhailova N."/>
            <person name="Gu W."/>
            <person name="Detter J.C."/>
            <person name="Han C."/>
            <person name="Tapia R."/>
            <person name="Land M."/>
            <person name="Hauser L."/>
            <person name="Kyrpides N."/>
            <person name="Ivanova N."/>
            <person name="Pagani I."/>
            <person name="Johnson E."/>
            <person name="Mukhopadhyay B."/>
            <person name="Anderson I."/>
            <person name="Woyke T."/>
        </authorList>
    </citation>
    <scope>NUCLEOTIDE SEQUENCE [LARGE SCALE GENOMIC DNA]</scope>
    <source>
        <strain evidence="10 11">6</strain>
    </source>
</reference>
<evidence type="ECO:0000256" key="2">
    <source>
        <dbReference type="ARBA" id="ARBA00010742"/>
    </source>
</evidence>
<protein>
    <recommendedName>
        <fullName evidence="6">Putative aliphatic sulfonates-binding protein</fullName>
    </recommendedName>
</protein>
<evidence type="ECO:0000259" key="9">
    <source>
        <dbReference type="SMART" id="SM00062"/>
    </source>
</evidence>
<dbReference type="GO" id="GO:0042626">
    <property type="term" value="F:ATPase-coupled transmembrane transporter activity"/>
    <property type="evidence" value="ECO:0007669"/>
    <property type="project" value="InterPro"/>
</dbReference>
<gene>
    <name evidence="10" type="ORF">EubceDRAFT1_0186</name>
</gene>
<keyword evidence="11" id="KW-1185">Reference proteome</keyword>
<dbReference type="Pfam" id="PF09084">
    <property type="entry name" value="NMT1"/>
    <property type="match status" value="1"/>
</dbReference>
<dbReference type="PROSITE" id="PS51257">
    <property type="entry name" value="PROKAR_LIPOPROTEIN"/>
    <property type="match status" value="1"/>
</dbReference>
<dbReference type="GO" id="GO:0042597">
    <property type="term" value="C:periplasmic space"/>
    <property type="evidence" value="ECO:0007669"/>
    <property type="project" value="UniProtKB-SubCell"/>
</dbReference>
<comment type="subcellular location">
    <subcellularLocation>
        <location evidence="1">Periplasm</location>
    </subcellularLocation>
</comment>
<evidence type="ECO:0000256" key="6">
    <source>
        <dbReference type="ARBA" id="ARBA00070228"/>
    </source>
</evidence>
<reference evidence="10 11" key="1">
    <citation type="submission" date="2010-08" db="EMBL/GenBank/DDBJ databases">
        <authorList>
            <consortium name="US DOE Joint Genome Institute (JGI-PGF)"/>
            <person name="Lucas S."/>
            <person name="Copeland A."/>
            <person name="Lapidus A."/>
            <person name="Cheng J.-F."/>
            <person name="Bruce D."/>
            <person name="Goodwin L."/>
            <person name="Pitluck S."/>
            <person name="Land M.L."/>
            <person name="Hauser L."/>
            <person name="Chang Y.-J."/>
            <person name="Anderson I.J."/>
            <person name="Johnson E."/>
            <person name="Mulhopadhyay B."/>
            <person name="Kyrpides N."/>
            <person name="Woyke T.J."/>
        </authorList>
    </citation>
    <scope>NUCLEOTIDE SEQUENCE [LARGE SCALE GENOMIC DNA]</scope>
    <source>
        <strain evidence="10 11">6</strain>
    </source>
</reference>
<dbReference type="HOGENOM" id="CLU_028871_2_2_9"/>
<dbReference type="SMART" id="SM00062">
    <property type="entry name" value="PBPb"/>
    <property type="match status" value="1"/>
</dbReference>
<dbReference type="Proteomes" id="UP000005753">
    <property type="component" value="Chromosome"/>
</dbReference>
<dbReference type="SUPFAM" id="SSF53850">
    <property type="entry name" value="Periplasmic binding protein-like II"/>
    <property type="match status" value="1"/>
</dbReference>
<evidence type="ECO:0000256" key="7">
    <source>
        <dbReference type="SAM" id="MobiDB-lite"/>
    </source>
</evidence>
<dbReference type="PANTHER" id="PTHR30024:SF42">
    <property type="entry name" value="ALIPHATIC SULFONATES-BINDING PROTEIN-RELATED"/>
    <property type="match status" value="1"/>
</dbReference>
<evidence type="ECO:0000256" key="4">
    <source>
        <dbReference type="ARBA" id="ARBA00022729"/>
    </source>
</evidence>
<feature type="compositionally biased region" description="Low complexity" evidence="7">
    <location>
        <begin position="27"/>
        <end position="43"/>
    </location>
</feature>
<dbReference type="EMBL" id="CM001487">
    <property type="protein sequence ID" value="EIM56046.1"/>
    <property type="molecule type" value="Genomic_DNA"/>
</dbReference>
<evidence type="ECO:0000256" key="1">
    <source>
        <dbReference type="ARBA" id="ARBA00004418"/>
    </source>
</evidence>
<proteinExistence type="inferred from homology"/>
<keyword evidence="4 8" id="KW-0732">Signal</keyword>
<evidence type="ECO:0000313" key="11">
    <source>
        <dbReference type="Proteomes" id="UP000005753"/>
    </source>
</evidence>
<comment type="function">
    <text evidence="5">Part of a binding-protein-dependent transport system for aliphatic sulfonates. Putative binding protein.</text>
</comment>
<evidence type="ECO:0000256" key="3">
    <source>
        <dbReference type="ARBA" id="ARBA00022448"/>
    </source>
</evidence>
<dbReference type="InterPro" id="IPR015168">
    <property type="entry name" value="SsuA/THI5"/>
</dbReference>
<dbReference type="InterPro" id="IPR010067">
    <property type="entry name" value="ABC_SsuA_sub-bd"/>
</dbReference>
<organism evidence="10 11">
    <name type="scientific">Eubacterium cellulosolvens (strain ATCC 43171 / JCM 9499 / 6)</name>
    <name type="common">Cillobacterium cellulosolvens</name>
    <dbReference type="NCBI Taxonomy" id="633697"/>
    <lineage>
        <taxon>Bacteria</taxon>
        <taxon>Bacillati</taxon>
        <taxon>Bacillota</taxon>
        <taxon>Clostridia</taxon>
        <taxon>Eubacteriales</taxon>
        <taxon>Eubacteriaceae</taxon>
        <taxon>Eubacterium</taxon>
    </lineage>
</organism>
<dbReference type="NCBIfam" id="TIGR01728">
    <property type="entry name" value="SsuA_fam"/>
    <property type="match status" value="1"/>
</dbReference>
<accession>I5AQH3</accession>
<comment type="similarity">
    <text evidence="2">Belongs to the bacterial solute-binding protein SsuA/TauA family.</text>
</comment>
<dbReference type="PANTHER" id="PTHR30024">
    <property type="entry name" value="ALIPHATIC SULFONATES-BINDING PROTEIN-RELATED"/>
    <property type="match status" value="1"/>
</dbReference>
<dbReference type="GO" id="GO:0016020">
    <property type="term" value="C:membrane"/>
    <property type="evidence" value="ECO:0007669"/>
    <property type="project" value="InterPro"/>
</dbReference>
<evidence type="ECO:0000313" key="10">
    <source>
        <dbReference type="EMBL" id="EIM56046.1"/>
    </source>
</evidence>
<evidence type="ECO:0000256" key="8">
    <source>
        <dbReference type="SAM" id="SignalP"/>
    </source>
</evidence>
<evidence type="ECO:0000256" key="5">
    <source>
        <dbReference type="ARBA" id="ARBA00055538"/>
    </source>
</evidence>
<dbReference type="eggNOG" id="COG0715">
    <property type="taxonomic scope" value="Bacteria"/>
</dbReference>
<dbReference type="STRING" id="633697.EubceDRAFT1_0186"/>
<name>I5AQH3_EUBC6</name>
<feature type="chain" id="PRO_5039550503" description="Putative aliphatic sulfonates-binding protein" evidence="8">
    <location>
        <begin position="21"/>
        <end position="357"/>
    </location>
</feature>
<dbReference type="InterPro" id="IPR001638">
    <property type="entry name" value="Solute-binding_3/MltF_N"/>
</dbReference>
<sequence length="357" mass="38031">MKKKVLGTALAFILGMSVLTGCGNSTAEANSKDASSSASTSSEATEKTGELNKTDHLNIALQPIPGYLPVTVLQDKGWLEEALAEAGYDNVEVTYTEFESGPPENEAFASGTQDLGVMGNVPTISGAAAGQSRSIIGVAYNGEKTEAVIVPKDSEIKDVKELKGKNIGLVVGSIAQDYLDRLLEKEGIASADVNLVNLAVSEQLNALATGQVDAIVTWQPTLAKAEAQEIGKVLVDGTGVYKCENLISGNAEYIEENPEIVQIFVQQYARAAAEVSNNIPDYAAQYADKYGLDASIVEATLKDINYQVSILDEDVDDFQATADWLYNAGNVKTSVKIKDIVVDKYANDDSIAEFLSK</sequence>
<feature type="domain" description="Solute-binding protein family 3/N-terminal" evidence="9">
    <location>
        <begin position="56"/>
        <end position="278"/>
    </location>
</feature>
<dbReference type="FunFam" id="3.40.190.10:FF:000050">
    <property type="entry name" value="Sulfonate ABC transporter substrate-binding protein"/>
    <property type="match status" value="1"/>
</dbReference>
<feature type="region of interest" description="Disordered" evidence="7">
    <location>
        <begin position="26"/>
        <end position="51"/>
    </location>
</feature>